<reference evidence="3" key="1">
    <citation type="submission" date="2022-01" db="EMBL/GenBank/DDBJ databases">
        <authorList>
            <person name="King R."/>
        </authorList>
    </citation>
    <scope>NUCLEOTIDE SEQUENCE</scope>
</reference>
<dbReference type="OrthoDB" id="10029527at2759"/>
<keyword evidence="2" id="KW-0812">Transmembrane</keyword>
<keyword evidence="2" id="KW-0472">Membrane</keyword>
<gene>
    <name evidence="3" type="ORF">PSYICH_LOCUS5075</name>
</gene>
<name>A0A9P0CTS4_9CUCU</name>
<dbReference type="AlphaFoldDB" id="A0A9P0CTS4"/>
<evidence type="ECO:0000256" key="2">
    <source>
        <dbReference type="SAM" id="Phobius"/>
    </source>
</evidence>
<protein>
    <recommendedName>
        <fullName evidence="5">Reticulon-like protein</fullName>
    </recommendedName>
</protein>
<feature type="transmembrane region" description="Helical" evidence="2">
    <location>
        <begin position="48"/>
        <end position="66"/>
    </location>
</feature>
<dbReference type="Proteomes" id="UP001153636">
    <property type="component" value="Chromosome 16"/>
</dbReference>
<evidence type="ECO:0000313" key="4">
    <source>
        <dbReference type="Proteomes" id="UP001153636"/>
    </source>
</evidence>
<keyword evidence="2" id="KW-1133">Transmembrane helix</keyword>
<feature type="region of interest" description="Disordered" evidence="1">
    <location>
        <begin position="258"/>
        <end position="290"/>
    </location>
</feature>
<feature type="region of interest" description="Disordered" evidence="1">
    <location>
        <begin position="331"/>
        <end position="357"/>
    </location>
</feature>
<feature type="transmembrane region" description="Helical" evidence="2">
    <location>
        <begin position="72"/>
        <end position="91"/>
    </location>
</feature>
<accession>A0A9P0CTS4</accession>
<evidence type="ECO:0000256" key="1">
    <source>
        <dbReference type="SAM" id="MobiDB-lite"/>
    </source>
</evidence>
<evidence type="ECO:0000313" key="3">
    <source>
        <dbReference type="EMBL" id="CAH1104111.1"/>
    </source>
</evidence>
<feature type="compositionally biased region" description="Polar residues" evidence="1">
    <location>
        <begin position="260"/>
        <end position="269"/>
    </location>
</feature>
<dbReference type="EMBL" id="OV651828">
    <property type="protein sequence ID" value="CAH1104111.1"/>
    <property type="molecule type" value="Genomic_DNA"/>
</dbReference>
<organism evidence="3 4">
    <name type="scientific">Psylliodes chrysocephalus</name>
    <dbReference type="NCBI Taxonomy" id="3402493"/>
    <lineage>
        <taxon>Eukaryota</taxon>
        <taxon>Metazoa</taxon>
        <taxon>Ecdysozoa</taxon>
        <taxon>Arthropoda</taxon>
        <taxon>Hexapoda</taxon>
        <taxon>Insecta</taxon>
        <taxon>Pterygota</taxon>
        <taxon>Neoptera</taxon>
        <taxon>Endopterygota</taxon>
        <taxon>Coleoptera</taxon>
        <taxon>Polyphaga</taxon>
        <taxon>Cucujiformia</taxon>
        <taxon>Chrysomeloidea</taxon>
        <taxon>Chrysomelidae</taxon>
        <taxon>Galerucinae</taxon>
        <taxon>Alticini</taxon>
        <taxon>Psylliodes</taxon>
    </lineage>
</organism>
<proteinExistence type="predicted"/>
<sequence>MNFFKDKFFEITGYYFHRNTPPLEQPRKITKFQVYFEKVYHILSWENISLTLAIFLVLNYLFWLMVQLEVRILGFIFSLFLLLFIWDSFFANTEQLTSNAKYSDVFDNTRIIVYDTILNLKSFRKENPSTFCISLSLAFFILRLIATTISGYEAVYCLLLLTFFLPLGFKMLPEEKAENYKNSIKSIFNITGILAEEELIPFISDKDFANRDNDLDSLLTDRTADSVSTSLISGISAMPSYLDVGEMQNDVQEEDLLPNRNITGDFSSESDSEHREISFASSHFSRDSSSEDERLLEKDISFNNVEEESKNSTFPGTLLNMVKSIVYKNDTPVKRQDSDGSSTSSSDFEFVNTDDIK</sequence>
<evidence type="ECO:0008006" key="5">
    <source>
        <dbReference type="Google" id="ProtNLM"/>
    </source>
</evidence>
<keyword evidence="4" id="KW-1185">Reference proteome</keyword>